<comment type="caution">
    <text evidence="2">The sequence shown here is derived from an EMBL/GenBank/DDBJ whole genome shotgun (WGS) entry which is preliminary data.</text>
</comment>
<dbReference type="Proteomes" id="UP000532440">
    <property type="component" value="Unassembled WGS sequence"/>
</dbReference>
<dbReference type="EMBL" id="JACHGB010000005">
    <property type="protein sequence ID" value="MBB5272750.1"/>
    <property type="molecule type" value="Genomic_DNA"/>
</dbReference>
<evidence type="ECO:0000313" key="2">
    <source>
        <dbReference type="EMBL" id="MBB5272750.1"/>
    </source>
</evidence>
<dbReference type="AlphaFoldDB" id="A0A7W8HIN0"/>
<proteinExistence type="predicted"/>
<evidence type="ECO:0000256" key="1">
    <source>
        <dbReference type="SAM" id="MobiDB-lite"/>
    </source>
</evidence>
<protein>
    <submittedName>
        <fullName evidence="2">Uncharacterized protein</fullName>
    </submittedName>
</protein>
<reference evidence="2 3" key="1">
    <citation type="submission" date="2020-08" db="EMBL/GenBank/DDBJ databases">
        <title>Genomic Encyclopedia of Type Strains, Phase IV (KMG-IV): sequencing the most valuable type-strain genomes for metagenomic binning, comparative biology and taxonomic classification.</title>
        <authorList>
            <person name="Goeker M."/>
        </authorList>
    </citation>
    <scope>NUCLEOTIDE SEQUENCE [LARGE SCALE GENOMIC DNA]</scope>
    <source>
        <strain evidence="2 3">DSM 29781</strain>
    </source>
</reference>
<feature type="region of interest" description="Disordered" evidence="1">
    <location>
        <begin position="47"/>
        <end position="71"/>
    </location>
</feature>
<keyword evidence="3" id="KW-1185">Reference proteome</keyword>
<dbReference type="RefSeq" id="WP_183968569.1">
    <property type="nucleotide sequence ID" value="NZ_BAABEW010000012.1"/>
</dbReference>
<evidence type="ECO:0000313" key="3">
    <source>
        <dbReference type="Proteomes" id="UP000532440"/>
    </source>
</evidence>
<name>A0A7W8HIN0_9BURK</name>
<gene>
    <name evidence="2" type="ORF">HNQ70_002773</name>
</gene>
<accession>A0A7W8HIN0</accession>
<organism evidence="2 3">
    <name type="scientific">Quisquiliibacterium transsilvanicum</name>
    <dbReference type="NCBI Taxonomy" id="1549638"/>
    <lineage>
        <taxon>Bacteria</taxon>
        <taxon>Pseudomonadati</taxon>
        <taxon>Pseudomonadota</taxon>
        <taxon>Betaproteobacteria</taxon>
        <taxon>Burkholderiales</taxon>
        <taxon>Burkholderiaceae</taxon>
        <taxon>Quisquiliibacterium</taxon>
    </lineage>
</organism>
<sequence>MNDLEFTVPLPGNCSAVLTVPGPLTAETLHRVEQELDRRLGSLRRDLTGGGADEGAREYESWMQQLRRGKQ</sequence>